<name>A0A4V6F2F4_9RHOB</name>
<accession>A0A4V6F2F4</accession>
<protein>
    <submittedName>
        <fullName evidence="1">Uncharacterized protein</fullName>
    </submittedName>
</protein>
<reference evidence="1 2" key="1">
    <citation type="submission" date="2019-04" db="EMBL/GenBank/DDBJ databases">
        <title>Genome sequence of Pelagicola litoralis CL-ES2.</title>
        <authorList>
            <person name="Cao J."/>
        </authorList>
    </citation>
    <scope>NUCLEOTIDE SEQUENCE [LARGE SCALE GENOMIC DNA]</scope>
    <source>
        <strain evidence="1 2">CL-ES2</strain>
    </source>
</reference>
<gene>
    <name evidence="1" type="ORF">FAP39_01870</name>
</gene>
<dbReference type="EMBL" id="SULI01000001">
    <property type="protein sequence ID" value="TKZ22641.1"/>
    <property type="molecule type" value="Genomic_DNA"/>
</dbReference>
<dbReference type="Proteomes" id="UP000306575">
    <property type="component" value="Unassembled WGS sequence"/>
</dbReference>
<sequence length="63" mass="7295">MRGEDETGLAVLVFVRVQRADWSCGCCELTNLSDDWDLLNLMTDQNIPKRRQRLIEDMLIKGL</sequence>
<dbReference type="AlphaFoldDB" id="A0A4V6F2F4"/>
<organism evidence="1 2">
    <name type="scientific">Shimia litoralis</name>
    <dbReference type="NCBI Taxonomy" id="420403"/>
    <lineage>
        <taxon>Bacteria</taxon>
        <taxon>Pseudomonadati</taxon>
        <taxon>Pseudomonadota</taxon>
        <taxon>Alphaproteobacteria</taxon>
        <taxon>Rhodobacterales</taxon>
        <taxon>Roseobacteraceae</taxon>
    </lineage>
</organism>
<comment type="caution">
    <text evidence="1">The sequence shown here is derived from an EMBL/GenBank/DDBJ whole genome shotgun (WGS) entry which is preliminary data.</text>
</comment>
<evidence type="ECO:0000313" key="2">
    <source>
        <dbReference type="Proteomes" id="UP000306575"/>
    </source>
</evidence>
<dbReference type="RefSeq" id="WP_138014657.1">
    <property type="nucleotide sequence ID" value="NZ_SULI01000001.1"/>
</dbReference>
<proteinExistence type="predicted"/>
<evidence type="ECO:0000313" key="1">
    <source>
        <dbReference type="EMBL" id="TKZ22641.1"/>
    </source>
</evidence>
<keyword evidence="2" id="KW-1185">Reference proteome</keyword>